<dbReference type="HOGENOM" id="CLU_2930996_0_0_9"/>
<dbReference type="STRING" id="861450.HMPREF0080_01220"/>
<protein>
    <submittedName>
        <fullName evidence="1">Uncharacterized protein</fullName>
    </submittedName>
</protein>
<organism evidence="1 2">
    <name type="scientific">Anaeroglobus geminatus F0357</name>
    <dbReference type="NCBI Taxonomy" id="861450"/>
    <lineage>
        <taxon>Bacteria</taxon>
        <taxon>Bacillati</taxon>
        <taxon>Bacillota</taxon>
        <taxon>Negativicutes</taxon>
        <taxon>Veillonellales</taxon>
        <taxon>Veillonellaceae</taxon>
        <taxon>Anaeroglobus</taxon>
    </lineage>
</organism>
<dbReference type="AlphaFoldDB" id="G9YHT7"/>
<comment type="caution">
    <text evidence="1">The sequence shown here is derived from an EMBL/GenBank/DDBJ whole genome shotgun (WGS) entry which is preliminary data.</text>
</comment>
<name>G9YHT7_9FIRM</name>
<proteinExistence type="predicted"/>
<dbReference type="Proteomes" id="UP000005481">
    <property type="component" value="Unassembled WGS sequence"/>
</dbReference>
<reference evidence="1 2" key="1">
    <citation type="submission" date="2011-08" db="EMBL/GenBank/DDBJ databases">
        <authorList>
            <person name="Weinstock G."/>
            <person name="Sodergren E."/>
            <person name="Clifton S."/>
            <person name="Fulton L."/>
            <person name="Fulton B."/>
            <person name="Courtney L."/>
            <person name="Fronick C."/>
            <person name="Harrison M."/>
            <person name="Strong C."/>
            <person name="Farmer C."/>
            <person name="Delahaunty K."/>
            <person name="Markovic C."/>
            <person name="Hall O."/>
            <person name="Minx P."/>
            <person name="Tomlinson C."/>
            <person name="Mitreva M."/>
            <person name="Hou S."/>
            <person name="Chen J."/>
            <person name="Wollam A."/>
            <person name="Pepin K.H."/>
            <person name="Johnson M."/>
            <person name="Bhonagiri V."/>
            <person name="Zhang X."/>
            <person name="Suruliraj S."/>
            <person name="Warren W."/>
            <person name="Chinwalla A."/>
            <person name="Mardis E.R."/>
            <person name="Wilson R.K."/>
        </authorList>
    </citation>
    <scope>NUCLEOTIDE SEQUENCE [LARGE SCALE GENOMIC DNA]</scope>
    <source>
        <strain evidence="1 2">F0357</strain>
    </source>
</reference>
<sequence length="60" mass="6767">MNGGKGLHEFFFICRKTDRHIAAVHKDLKNLGNTLGRPAVSADEIELIINPLFVYMRVKA</sequence>
<keyword evidence="2" id="KW-1185">Reference proteome</keyword>
<gene>
    <name evidence="1" type="ORF">HMPREF0080_01220</name>
</gene>
<evidence type="ECO:0000313" key="1">
    <source>
        <dbReference type="EMBL" id="EHM40366.1"/>
    </source>
</evidence>
<evidence type="ECO:0000313" key="2">
    <source>
        <dbReference type="Proteomes" id="UP000005481"/>
    </source>
</evidence>
<accession>G9YHT7</accession>
<dbReference type="EMBL" id="AGCJ01000046">
    <property type="protein sequence ID" value="EHM40366.1"/>
    <property type="molecule type" value="Genomic_DNA"/>
</dbReference>